<dbReference type="Gene3D" id="1.25.40.20">
    <property type="entry name" value="Ankyrin repeat-containing domain"/>
    <property type="match status" value="1"/>
</dbReference>
<evidence type="ECO:0000256" key="1">
    <source>
        <dbReference type="ARBA" id="ARBA00022737"/>
    </source>
</evidence>
<gene>
    <name evidence="3" type="ORF">DB745_05190</name>
    <name evidence="4" type="ORF">DIZ81_06790</name>
</gene>
<dbReference type="Proteomes" id="UP000306421">
    <property type="component" value="Unassembled WGS sequence"/>
</dbReference>
<dbReference type="InterPro" id="IPR036770">
    <property type="entry name" value="Ankyrin_rpt-contain_sf"/>
</dbReference>
<proteinExistence type="predicted"/>
<dbReference type="Proteomes" id="UP000251035">
    <property type="component" value="Unassembled WGS sequence"/>
</dbReference>
<evidence type="ECO:0000313" key="3">
    <source>
        <dbReference type="EMBL" id="PUT48367.1"/>
    </source>
</evidence>
<dbReference type="SMART" id="SM00248">
    <property type="entry name" value="ANK"/>
    <property type="match status" value="5"/>
</dbReference>
<dbReference type="EMBL" id="QCXM01000004">
    <property type="protein sequence ID" value="PUT48367.1"/>
    <property type="molecule type" value="Genomic_DNA"/>
</dbReference>
<dbReference type="EMBL" id="QFGG01000005">
    <property type="protein sequence ID" value="TID43192.1"/>
    <property type="molecule type" value="Genomic_DNA"/>
</dbReference>
<dbReference type="SUPFAM" id="SSF48403">
    <property type="entry name" value="Ankyrin repeat"/>
    <property type="match status" value="1"/>
</dbReference>
<keyword evidence="1" id="KW-0677">Repeat</keyword>
<dbReference type="AlphaFoldDB" id="A0AB38N3V6"/>
<keyword evidence="5" id="KW-1185">Reference proteome</keyword>
<sequence length="567" mass="63347">MMPSTQAPLISLMRKFGYTANHQGICAGLICMMAFAELVDEEERFDQRIELINQLHAAKITYEGTTDVREMLRLIRDKVKKHNKLTSFEKRMMGIDAFFAGIELAHHTERYRDFLGEFIAKADIEKLSDVIGSKKIAARGGVEKVYSEPFIGNEKKLKRYLNGLSEVLTEYEKNAGDKTNTQLSISLYSPLHRLRIKYLPAEEAWLFTDPNQLPTKKIPSRQLASEIISAFHDKTNSAFEVQVFTVAKNPCLKPVRAQFDQFRQFRTITKDDAEKATKKTAVQTGGTRIAHVAAMHGDVKTLRHLADLNGKYLQVEDNDGYTPMLYAAQYGHEEAITFLASQHRSDLIKATALGFSPMDLIILNDHAHLIKPLAPYGTLWAGLPESESLIFKAARQVKLGVLVALLELDPPSVNRADSRGETPVHLLMRGEIEASMIETLARHGADFMKSSAQGVTPLSLAINRKKWDWVAIMLLNQPPAIEIPKSMDAAALREAALTYLQSLPDADRELFIQGIKTKSNGFGQWLFNQSAALKASSLRLFKEEATPFAEFAGELDKRFPAGGGLTL</sequence>
<comment type="caution">
    <text evidence="4">The sequence shown here is derived from an EMBL/GenBank/DDBJ whole genome shotgun (WGS) entry which is preliminary data.</text>
</comment>
<dbReference type="InterPro" id="IPR002110">
    <property type="entry name" value="Ankyrin_rpt"/>
</dbReference>
<dbReference type="RefSeq" id="WP_108292613.1">
    <property type="nucleotide sequence ID" value="NZ_JAWVLH010000004.1"/>
</dbReference>
<dbReference type="PANTHER" id="PTHR24166">
    <property type="entry name" value="ROLLING PEBBLES, ISOFORM B"/>
    <property type="match status" value="1"/>
</dbReference>
<evidence type="ECO:0000313" key="6">
    <source>
        <dbReference type="Proteomes" id="UP000306421"/>
    </source>
</evidence>
<keyword evidence="2" id="KW-0040">ANK repeat</keyword>
<organism evidence="4 6">
    <name type="scientific">Legionella taurinensis</name>
    <dbReference type="NCBI Taxonomy" id="70611"/>
    <lineage>
        <taxon>Bacteria</taxon>
        <taxon>Pseudomonadati</taxon>
        <taxon>Pseudomonadota</taxon>
        <taxon>Gammaproteobacteria</taxon>
        <taxon>Legionellales</taxon>
        <taxon>Legionellaceae</taxon>
        <taxon>Legionella</taxon>
    </lineage>
</organism>
<evidence type="ECO:0000256" key="2">
    <source>
        <dbReference type="ARBA" id="ARBA00023043"/>
    </source>
</evidence>
<evidence type="ECO:0000313" key="4">
    <source>
        <dbReference type="EMBL" id="TID43192.1"/>
    </source>
</evidence>
<accession>A0AB38N3V6</accession>
<dbReference type="InterPro" id="IPR050889">
    <property type="entry name" value="Dendritic_Spine_Reg/Scaffold"/>
</dbReference>
<reference evidence="4 6" key="2">
    <citation type="submission" date="2018-04" db="EMBL/GenBank/DDBJ databases">
        <title>Whole genome sequence comparison of clinical and drinking water Legionella pneumophila isolates.</title>
        <authorList>
            <person name="Garner E."/>
        </authorList>
    </citation>
    <scope>NUCLEOTIDE SEQUENCE [LARGE SCALE GENOMIC DNA]</scope>
    <source>
        <strain evidence="4 6">WH02</strain>
    </source>
</reference>
<name>A0AB38N3V6_9GAMM</name>
<dbReference type="PANTHER" id="PTHR24166:SF48">
    <property type="entry name" value="PROTEIN VAPYRIN"/>
    <property type="match status" value="1"/>
</dbReference>
<evidence type="ECO:0000313" key="5">
    <source>
        <dbReference type="Proteomes" id="UP000251035"/>
    </source>
</evidence>
<protein>
    <submittedName>
        <fullName evidence="4">Ankyrin repeat domain-containing protein</fullName>
    </submittedName>
</protein>
<dbReference type="Pfam" id="PF12796">
    <property type="entry name" value="Ank_2"/>
    <property type="match status" value="1"/>
</dbReference>
<reference evidence="3 5" key="1">
    <citation type="submission" date="2018-04" db="EMBL/GenBank/DDBJ databases">
        <title>Whole genome sequence comparison of clinical and drinking water Legionella pneumophila isolates associated with the Flint Water Crisis.</title>
        <authorList>
            <person name="Garner E."/>
            <person name="Brown C."/>
            <person name="Schwake O."/>
            <person name="Coil D."/>
            <person name="Jospin G."/>
            <person name="Eisen J."/>
            <person name="Edwards M."/>
            <person name="Pruden A."/>
        </authorList>
    </citation>
    <scope>NUCLEOTIDE SEQUENCE [LARGE SCALE GENOMIC DNA]</scope>
    <source>
        <strain evidence="3 5">Genessee03</strain>
    </source>
</reference>